<evidence type="ECO:0000313" key="2">
    <source>
        <dbReference type="Proteomes" id="UP000230495"/>
    </source>
</evidence>
<sequence>MQKNVNLCLKPGVSDMFSLRLPVQEYRATAHYMDRHRRQSSFRPICAFFTGDPRHVPTLSSSVLPTLSGAPFRHSFSRSLSWNS</sequence>
<gene>
    <name evidence="1" type="ORF">B9Q37_21340</name>
</gene>
<proteinExistence type="predicted"/>
<name>A0A2J0PEV3_9ENTR</name>
<organism evidence="1">
    <name type="scientific">Enterobacter kobei</name>
    <dbReference type="NCBI Taxonomy" id="208224"/>
    <lineage>
        <taxon>Bacteria</taxon>
        <taxon>Pseudomonadati</taxon>
        <taxon>Pseudomonadota</taxon>
        <taxon>Gammaproteobacteria</taxon>
        <taxon>Enterobacterales</taxon>
        <taxon>Enterobacteriaceae</taxon>
        <taxon>Enterobacter</taxon>
        <taxon>Enterobacter cloacae complex</taxon>
    </lineage>
</organism>
<dbReference type="AlphaFoldDB" id="A0A2J0PEV3"/>
<accession>A0A2J0PEV3</accession>
<comment type="caution">
    <text evidence="1">The sequence shown here is derived from an EMBL/GenBank/DDBJ whole genome shotgun (WGS) entry which is preliminary data.</text>
</comment>
<reference evidence="1 2" key="1">
    <citation type="journal article" date="2017" name="J. Antimicrob. Chemother.">
        <title>Characterization of the population structure, drug resistance mechanisms and plasmids of the community-associated Enterobacter cloacae complex in China.</title>
        <authorList>
            <person name="Zhou K."/>
            <person name="Yu W."/>
            <person name="Cao X."/>
            <person name="Shen P."/>
            <person name="Lu H."/>
            <person name="Luo Q."/>
            <person name="Rossen J.W.A."/>
            <person name="Xiao Y."/>
        </authorList>
    </citation>
    <scope>NUCLEOTIDE SEQUENCE [LARGE SCALE GENOMIC DNA]</scope>
    <source>
        <strain evidence="1">ECC1097</strain>
    </source>
</reference>
<dbReference type="EMBL" id="NEEU01000018">
    <property type="protein sequence ID" value="PJD69612.1"/>
    <property type="molecule type" value="Genomic_DNA"/>
</dbReference>
<dbReference type="Proteomes" id="UP000230495">
    <property type="component" value="Unassembled WGS sequence"/>
</dbReference>
<evidence type="ECO:0000313" key="1">
    <source>
        <dbReference type="EMBL" id="PJD69612.1"/>
    </source>
</evidence>
<protein>
    <submittedName>
        <fullName evidence="1">Uncharacterized protein</fullName>
    </submittedName>
</protein>